<keyword evidence="2" id="KW-1133">Transmembrane helix</keyword>
<dbReference type="Proteomes" id="UP000694557">
    <property type="component" value="Unassembled WGS sequence"/>
</dbReference>
<feature type="transmembrane region" description="Helical" evidence="2">
    <location>
        <begin position="119"/>
        <end position="139"/>
    </location>
</feature>
<proteinExistence type="predicted"/>
<dbReference type="GO" id="GO:0016616">
    <property type="term" value="F:oxidoreductase activity, acting on the CH-OH group of donors, NAD or NADP as acceptor"/>
    <property type="evidence" value="ECO:0007669"/>
    <property type="project" value="TreeGrafter"/>
</dbReference>
<name>A0A8C7DD96_ONCKI</name>
<protein>
    <submittedName>
        <fullName evidence="3">Retinol dehydrogenase 10a</fullName>
    </submittedName>
</protein>
<keyword evidence="1" id="KW-0560">Oxidoreductase</keyword>
<keyword evidence="4" id="KW-1185">Reference proteome</keyword>
<reference evidence="3" key="2">
    <citation type="submission" date="2025-09" db="UniProtKB">
        <authorList>
            <consortium name="Ensembl"/>
        </authorList>
    </citation>
    <scope>IDENTIFICATION</scope>
</reference>
<dbReference type="PROSITE" id="PS00061">
    <property type="entry name" value="ADH_SHORT"/>
    <property type="match status" value="1"/>
</dbReference>
<evidence type="ECO:0000313" key="4">
    <source>
        <dbReference type="Proteomes" id="UP000694557"/>
    </source>
</evidence>
<dbReference type="Pfam" id="PF00106">
    <property type="entry name" value="adh_short"/>
    <property type="match status" value="1"/>
</dbReference>
<dbReference type="PRINTS" id="PR00081">
    <property type="entry name" value="GDHRDH"/>
</dbReference>
<dbReference type="InterPro" id="IPR020904">
    <property type="entry name" value="Sc_DH/Rdtase_CS"/>
</dbReference>
<dbReference type="GeneTree" id="ENSGT00940000157063"/>
<dbReference type="InterPro" id="IPR002347">
    <property type="entry name" value="SDR_fam"/>
</dbReference>
<keyword evidence="2" id="KW-0472">Membrane</keyword>
<evidence type="ECO:0000313" key="3">
    <source>
        <dbReference type="Ensembl" id="ENSOKIP00005017994.1"/>
    </source>
</evidence>
<dbReference type="GO" id="GO:0042572">
    <property type="term" value="P:retinol metabolic process"/>
    <property type="evidence" value="ECO:0007669"/>
    <property type="project" value="UniProtKB-UniPathway"/>
</dbReference>
<organism evidence="3 4">
    <name type="scientific">Oncorhynchus kisutch</name>
    <name type="common">Coho salmon</name>
    <name type="synonym">Salmo kisutch</name>
    <dbReference type="NCBI Taxonomy" id="8019"/>
    <lineage>
        <taxon>Eukaryota</taxon>
        <taxon>Metazoa</taxon>
        <taxon>Chordata</taxon>
        <taxon>Craniata</taxon>
        <taxon>Vertebrata</taxon>
        <taxon>Euteleostomi</taxon>
        <taxon>Actinopterygii</taxon>
        <taxon>Neopterygii</taxon>
        <taxon>Teleostei</taxon>
        <taxon>Protacanthopterygii</taxon>
        <taxon>Salmoniformes</taxon>
        <taxon>Salmonidae</taxon>
        <taxon>Salmoninae</taxon>
        <taxon>Oncorhynchus</taxon>
    </lineage>
</organism>
<dbReference type="Ensembl" id="ENSOKIT00005019206.1">
    <property type="protein sequence ID" value="ENSOKIP00005017994.1"/>
    <property type="gene ID" value="ENSOKIG00005008019.1"/>
</dbReference>
<dbReference type="InterPro" id="IPR036291">
    <property type="entry name" value="NAD(P)-bd_dom_sf"/>
</dbReference>
<sequence>SKRRCDEHSTTKAFLPKMLELNHGHIVTVASSMGLFSTAGVEDYCASKFGAIGFHESLSHEIKASDKDGIKMTLVCPYLVDTGMFKGCRIRSSFPASLKPEFCVTQSMRAILHRSGYDLAPLVYFVYLTSVFSPLYSFLPFEAIVCMYRFLGADKCMYPIPCPEEGADEQQRG</sequence>
<dbReference type="AlphaFoldDB" id="A0A8C7DD96"/>
<evidence type="ECO:0000256" key="1">
    <source>
        <dbReference type="ARBA" id="ARBA00023002"/>
    </source>
</evidence>
<dbReference type="SUPFAM" id="SSF51735">
    <property type="entry name" value="NAD(P)-binding Rossmann-fold domains"/>
    <property type="match status" value="1"/>
</dbReference>
<dbReference type="Gene3D" id="3.40.50.720">
    <property type="entry name" value="NAD(P)-binding Rossmann-like Domain"/>
    <property type="match status" value="1"/>
</dbReference>
<reference evidence="3" key="1">
    <citation type="submission" date="2025-08" db="UniProtKB">
        <authorList>
            <consortium name="Ensembl"/>
        </authorList>
    </citation>
    <scope>IDENTIFICATION</scope>
</reference>
<dbReference type="PANTHER" id="PTHR24322:SF745">
    <property type="entry name" value="RETINOL DEHYDROGENASE 10-A-RELATED"/>
    <property type="match status" value="1"/>
</dbReference>
<dbReference type="UniPathway" id="UPA00912"/>
<evidence type="ECO:0000256" key="2">
    <source>
        <dbReference type="SAM" id="Phobius"/>
    </source>
</evidence>
<accession>A0A8C7DD96</accession>
<keyword evidence="2" id="KW-0812">Transmembrane</keyword>
<dbReference type="PANTHER" id="PTHR24322">
    <property type="entry name" value="PKSB"/>
    <property type="match status" value="1"/>
</dbReference>
<gene>
    <name evidence="3" type="primary">RDH10</name>
</gene>
<dbReference type="GO" id="GO:0005811">
    <property type="term" value="C:lipid droplet"/>
    <property type="evidence" value="ECO:0007669"/>
    <property type="project" value="TreeGrafter"/>
</dbReference>